<name>A0A024HIT9_PSEKB</name>
<feature type="domain" description="Solute-binding protein family 3/N-terminal" evidence="4">
    <location>
        <begin position="1"/>
        <end position="249"/>
    </location>
</feature>
<dbReference type="STRING" id="1301098.PKB_3021"/>
<dbReference type="EMBL" id="HG322950">
    <property type="protein sequence ID" value="CDF84368.1"/>
    <property type="molecule type" value="Genomic_DNA"/>
</dbReference>
<gene>
    <name evidence="5" type="ORF">PKB_3021</name>
</gene>
<organism evidence="5 6">
    <name type="scientific">Pseudomonas knackmussii (strain DSM 6978 / CCUG 54928 / LMG 23759 / B13)</name>
    <dbReference type="NCBI Taxonomy" id="1301098"/>
    <lineage>
        <taxon>Bacteria</taxon>
        <taxon>Pseudomonadati</taxon>
        <taxon>Pseudomonadota</taxon>
        <taxon>Gammaproteobacteria</taxon>
        <taxon>Pseudomonadales</taxon>
        <taxon>Pseudomonadaceae</taxon>
        <taxon>Pseudomonas</taxon>
    </lineage>
</organism>
<dbReference type="KEGG" id="pkc:PKB_3021"/>
<evidence type="ECO:0000259" key="4">
    <source>
        <dbReference type="SMART" id="SM00062"/>
    </source>
</evidence>
<dbReference type="PATRIC" id="fig|1301098.3.peg.3048"/>
<keyword evidence="2" id="KW-0813">Transport</keyword>
<dbReference type="InterPro" id="IPR051455">
    <property type="entry name" value="Bact_solute-bind_prot3"/>
</dbReference>
<dbReference type="PANTHER" id="PTHR30085:SF6">
    <property type="entry name" value="ABC TRANSPORTER GLUTAMINE-BINDING PROTEIN GLNH"/>
    <property type="match status" value="1"/>
</dbReference>
<sequence>MLGFIAGDAPFTDGDEKQASGYGIDLCQAVATELRKDPALAQLQTRYRPVQLAQALDAVSGGQVDLLCSPLVETLQRRETVSFSLPVITAGIGAILRSDAPADLRDALSGAPRERGPTWRATVNQGLSKRSFAVLKGTLGATWVRQRARELGLQSNLVEVGSYDEGVQQVLNRRVDAFFGDRLSLLHYQTRQANGAQLRVSDRLFEAAHASLVLARGDDDFRLLVDRALSQSLRGEMGQALYTRYFGAPSEQQLMLLRLYSLP</sequence>
<dbReference type="Gene3D" id="3.40.190.10">
    <property type="entry name" value="Periplasmic binding protein-like II"/>
    <property type="match status" value="2"/>
</dbReference>
<reference evidence="5 6" key="2">
    <citation type="submission" date="2014-05" db="EMBL/GenBank/DDBJ databases">
        <title>Genome sequence of the 3-chlorobenzoate degrading bacterium Pseudomonas knackmussii B13 shows multiple evidence for horizontal gene transfer.</title>
        <authorList>
            <person name="Miyazaki R."/>
            <person name="Bertelli C."/>
            <person name="Falquet L."/>
            <person name="Robinson-Rechavi M."/>
            <person name="Gharib W."/>
            <person name="Roy S."/>
            <person name="Van der Meer J.R."/>
        </authorList>
    </citation>
    <scope>NUCLEOTIDE SEQUENCE [LARGE SCALE GENOMIC DNA]</scope>
    <source>
        <strain evidence="5 6">B13</strain>
    </source>
</reference>
<dbReference type="SUPFAM" id="SSF53850">
    <property type="entry name" value="Periplasmic binding protein-like II"/>
    <property type="match status" value="1"/>
</dbReference>
<accession>A0A024HIT9</accession>
<dbReference type="InterPro" id="IPR001638">
    <property type="entry name" value="Solute-binding_3/MltF_N"/>
</dbReference>
<evidence type="ECO:0000256" key="3">
    <source>
        <dbReference type="ARBA" id="ARBA00022729"/>
    </source>
</evidence>
<evidence type="ECO:0000313" key="6">
    <source>
        <dbReference type="Proteomes" id="UP000025241"/>
    </source>
</evidence>
<dbReference type="RefSeq" id="WP_242411175.1">
    <property type="nucleotide sequence ID" value="NZ_HG322950.1"/>
</dbReference>
<dbReference type="Pfam" id="PF00497">
    <property type="entry name" value="SBP_bac_3"/>
    <property type="match status" value="1"/>
</dbReference>
<dbReference type="GO" id="GO:0030288">
    <property type="term" value="C:outer membrane-bounded periplasmic space"/>
    <property type="evidence" value="ECO:0007669"/>
    <property type="project" value="TreeGrafter"/>
</dbReference>
<keyword evidence="6" id="KW-1185">Reference proteome</keyword>
<dbReference type="AlphaFoldDB" id="A0A024HIT9"/>
<evidence type="ECO:0000313" key="5">
    <source>
        <dbReference type="EMBL" id="CDF84368.1"/>
    </source>
</evidence>
<protein>
    <submittedName>
        <fullName evidence="5">Extracellular solute-binding protein</fullName>
    </submittedName>
</protein>
<dbReference type="HOGENOM" id="CLU_019602_0_0_6"/>
<dbReference type="PANTHER" id="PTHR30085">
    <property type="entry name" value="AMINO ACID ABC TRANSPORTER PERMEASE"/>
    <property type="match status" value="1"/>
</dbReference>
<reference evidence="5 6" key="1">
    <citation type="submission" date="2013-03" db="EMBL/GenBank/DDBJ databases">
        <authorList>
            <person name="Linke B."/>
        </authorList>
    </citation>
    <scope>NUCLEOTIDE SEQUENCE [LARGE SCALE GENOMIC DNA]</scope>
    <source>
        <strain evidence="5 6">B13</strain>
    </source>
</reference>
<evidence type="ECO:0000256" key="1">
    <source>
        <dbReference type="ARBA" id="ARBA00010333"/>
    </source>
</evidence>
<comment type="similarity">
    <text evidence="1">Belongs to the bacterial solute-binding protein 3 family.</text>
</comment>
<keyword evidence="3" id="KW-0732">Signal</keyword>
<dbReference type="SMART" id="SM00062">
    <property type="entry name" value="PBPb"/>
    <property type="match status" value="1"/>
</dbReference>
<evidence type="ECO:0000256" key="2">
    <source>
        <dbReference type="ARBA" id="ARBA00022448"/>
    </source>
</evidence>
<dbReference type="GO" id="GO:0005576">
    <property type="term" value="C:extracellular region"/>
    <property type="evidence" value="ECO:0007669"/>
    <property type="project" value="TreeGrafter"/>
</dbReference>
<dbReference type="eggNOG" id="COG0834">
    <property type="taxonomic scope" value="Bacteria"/>
</dbReference>
<proteinExistence type="inferred from homology"/>
<dbReference type="GO" id="GO:0006865">
    <property type="term" value="P:amino acid transport"/>
    <property type="evidence" value="ECO:0007669"/>
    <property type="project" value="TreeGrafter"/>
</dbReference>
<dbReference type="Proteomes" id="UP000025241">
    <property type="component" value="Chromosome I"/>
</dbReference>